<dbReference type="Proteomes" id="UP001164929">
    <property type="component" value="Chromosome 7"/>
</dbReference>
<gene>
    <name evidence="2" type="ORF">NC653_019347</name>
</gene>
<keyword evidence="1" id="KW-0812">Transmembrane</keyword>
<evidence type="ECO:0000313" key="3">
    <source>
        <dbReference type="Proteomes" id="UP001164929"/>
    </source>
</evidence>
<comment type="caution">
    <text evidence="2">The sequence shown here is derived from an EMBL/GenBank/DDBJ whole genome shotgun (WGS) entry which is preliminary data.</text>
</comment>
<keyword evidence="1" id="KW-0472">Membrane</keyword>
<feature type="transmembrane region" description="Helical" evidence="1">
    <location>
        <begin position="48"/>
        <end position="74"/>
    </location>
</feature>
<evidence type="ECO:0000256" key="1">
    <source>
        <dbReference type="SAM" id="Phobius"/>
    </source>
</evidence>
<proteinExistence type="predicted"/>
<keyword evidence="1" id="KW-1133">Transmembrane helix</keyword>
<sequence>MQNPASSVARICAMDRQPTYPSRFMSELRSGNWFKLWKMGQTKVQFKGFFGVSFSGFVIEVVFNFILCFFFFFLRFQADNPALTQV</sequence>
<reference evidence="2" key="1">
    <citation type="journal article" date="2023" name="Mol. Ecol. Resour.">
        <title>Chromosome-level genome assembly of a triploid poplar Populus alba 'Berolinensis'.</title>
        <authorList>
            <person name="Chen S."/>
            <person name="Yu Y."/>
            <person name="Wang X."/>
            <person name="Wang S."/>
            <person name="Zhang T."/>
            <person name="Zhou Y."/>
            <person name="He R."/>
            <person name="Meng N."/>
            <person name="Wang Y."/>
            <person name="Liu W."/>
            <person name="Liu Z."/>
            <person name="Liu J."/>
            <person name="Guo Q."/>
            <person name="Huang H."/>
            <person name="Sederoff R.R."/>
            <person name="Wang G."/>
            <person name="Qu G."/>
            <person name="Chen S."/>
        </authorList>
    </citation>
    <scope>NUCLEOTIDE SEQUENCE</scope>
    <source>
        <strain evidence="2">SC-2020</strain>
    </source>
</reference>
<dbReference type="AlphaFoldDB" id="A0AAD6QIR3"/>
<protein>
    <submittedName>
        <fullName evidence="2">Uncharacterized protein</fullName>
    </submittedName>
</protein>
<keyword evidence="3" id="KW-1185">Reference proteome</keyword>
<evidence type="ECO:0000313" key="2">
    <source>
        <dbReference type="EMBL" id="KAJ6991103.1"/>
    </source>
</evidence>
<accession>A0AAD6QIR3</accession>
<dbReference type="EMBL" id="JAQIZT010000007">
    <property type="protein sequence ID" value="KAJ6991103.1"/>
    <property type="molecule type" value="Genomic_DNA"/>
</dbReference>
<name>A0AAD6QIR3_9ROSI</name>
<organism evidence="2 3">
    <name type="scientific">Populus alba x Populus x berolinensis</name>
    <dbReference type="NCBI Taxonomy" id="444605"/>
    <lineage>
        <taxon>Eukaryota</taxon>
        <taxon>Viridiplantae</taxon>
        <taxon>Streptophyta</taxon>
        <taxon>Embryophyta</taxon>
        <taxon>Tracheophyta</taxon>
        <taxon>Spermatophyta</taxon>
        <taxon>Magnoliopsida</taxon>
        <taxon>eudicotyledons</taxon>
        <taxon>Gunneridae</taxon>
        <taxon>Pentapetalae</taxon>
        <taxon>rosids</taxon>
        <taxon>fabids</taxon>
        <taxon>Malpighiales</taxon>
        <taxon>Salicaceae</taxon>
        <taxon>Saliceae</taxon>
        <taxon>Populus</taxon>
    </lineage>
</organism>